<proteinExistence type="predicted"/>
<protein>
    <submittedName>
        <fullName evidence="1">Uncharacterized protein</fullName>
    </submittedName>
</protein>
<organism evidence="1 2">
    <name type="scientific">Corchorus capsularis</name>
    <name type="common">Jute</name>
    <dbReference type="NCBI Taxonomy" id="210143"/>
    <lineage>
        <taxon>Eukaryota</taxon>
        <taxon>Viridiplantae</taxon>
        <taxon>Streptophyta</taxon>
        <taxon>Embryophyta</taxon>
        <taxon>Tracheophyta</taxon>
        <taxon>Spermatophyta</taxon>
        <taxon>Magnoliopsida</taxon>
        <taxon>eudicotyledons</taxon>
        <taxon>Gunneridae</taxon>
        <taxon>Pentapetalae</taxon>
        <taxon>rosids</taxon>
        <taxon>malvids</taxon>
        <taxon>Malvales</taxon>
        <taxon>Malvaceae</taxon>
        <taxon>Grewioideae</taxon>
        <taxon>Apeibeae</taxon>
        <taxon>Corchorus</taxon>
    </lineage>
</organism>
<name>A0A1R3GDG0_COCAP</name>
<accession>A0A1R3GDG0</accession>
<reference evidence="1 2" key="1">
    <citation type="submission" date="2013-09" db="EMBL/GenBank/DDBJ databases">
        <title>Corchorus capsularis genome sequencing.</title>
        <authorList>
            <person name="Alam M."/>
            <person name="Haque M.S."/>
            <person name="Islam M.S."/>
            <person name="Emdad E.M."/>
            <person name="Islam M.M."/>
            <person name="Ahmed B."/>
            <person name="Halim A."/>
            <person name="Hossen Q.M.M."/>
            <person name="Hossain M.Z."/>
            <person name="Ahmed R."/>
            <person name="Khan M.M."/>
            <person name="Islam R."/>
            <person name="Rashid M.M."/>
            <person name="Khan S.A."/>
            <person name="Rahman M.S."/>
            <person name="Alam M."/>
        </authorList>
    </citation>
    <scope>NUCLEOTIDE SEQUENCE [LARGE SCALE GENOMIC DNA]</scope>
    <source>
        <strain evidence="2">cv. CVL-1</strain>
        <tissue evidence="1">Whole seedling</tissue>
    </source>
</reference>
<gene>
    <name evidence="1" type="ORF">CCACVL1_26751</name>
</gene>
<comment type="caution">
    <text evidence="1">The sequence shown here is derived from an EMBL/GenBank/DDBJ whole genome shotgun (WGS) entry which is preliminary data.</text>
</comment>
<sequence>MERIKTAAKDFILTLGLEIILSNEVYKLMNYVMRICENERA</sequence>
<dbReference type="EMBL" id="AWWV01014532">
    <property type="protein sequence ID" value="OMO56125.1"/>
    <property type="molecule type" value="Genomic_DNA"/>
</dbReference>
<keyword evidence="2" id="KW-1185">Reference proteome</keyword>
<evidence type="ECO:0000313" key="1">
    <source>
        <dbReference type="EMBL" id="OMO56125.1"/>
    </source>
</evidence>
<evidence type="ECO:0000313" key="2">
    <source>
        <dbReference type="Proteomes" id="UP000188268"/>
    </source>
</evidence>
<dbReference type="Proteomes" id="UP000188268">
    <property type="component" value="Unassembled WGS sequence"/>
</dbReference>
<dbReference type="AlphaFoldDB" id="A0A1R3GDG0"/>
<dbReference type="Gramene" id="OMO56125">
    <property type="protein sequence ID" value="OMO56125"/>
    <property type="gene ID" value="CCACVL1_26751"/>
</dbReference>